<dbReference type="PROSITE" id="PS50195">
    <property type="entry name" value="PX"/>
    <property type="match status" value="1"/>
</dbReference>
<protein>
    <recommendedName>
        <fullName evidence="5">Ribosomal protein S6 kinase delta-1</fullName>
    </recommendedName>
</protein>
<dbReference type="InterPro" id="IPR036871">
    <property type="entry name" value="PX_dom_sf"/>
</dbReference>
<dbReference type="Gene3D" id="3.30.1520.10">
    <property type="entry name" value="Phox-like domain"/>
    <property type="match status" value="1"/>
</dbReference>
<dbReference type="PANTHER" id="PTHR15508:SF8">
    <property type="entry name" value="LD24550P"/>
    <property type="match status" value="1"/>
</dbReference>
<evidence type="ECO:0008006" key="5">
    <source>
        <dbReference type="Google" id="ProtNLM"/>
    </source>
</evidence>
<sequence>MNSNPTPETWVRMFDIADVSKHKNGFTIYKIVSFLYPESCPDAVTKMIVWKRYNDFKMLHKEIKALHKKLNLKDELPSLPKSVLFKRFDEETINQRKRGILNFLEYIGSHSALFTSLIFVKFFEVGHTPLELLNGNINTIRADLHLPEDPDFSLHNSDDDDKIYSDTDSFTSSGFSVPQVTEATIAKTSLRKLSSMTSIDSHSSRASETVSICHYDPGQSFFDGHGSPSEITQYLINANMHVNMAVELENEKHYEEAYSAYKTAVDILMSGVKEDPDYDRKRLVRYKTEKYLIKAEKIYNMYLAPEIKDLQLQTTEETENGSVIKGPLYNLYKYKVIKIISTSGMLVLHSEEQQLYFVKVIRKPVQFSNSNLVLPRNVPYMVKLINHFNTENSIFLVLEYSSAIKLRNLLENKSTSLADDNIIREINNHSDNETEMSFSELFNAYTSNEPLQIHENEEGEDDDCGFEKIEMPHEEEHQVYEDGLSYLSEISNDFELGDDLEHYRSSISENNIVKWASQLLVAIEKLHSLGVVCRDLNMDNVLIDENSNVLLTYMCNTKEMCSLYTKEENLNLAPEMYSFEEITESADWWSFGAILYELLIGKSLSETHVNGITSYTHLVIPKYVSSEGKSLLKQLLIWDPEERLGSQANGIQHLKAHPFFKGVNWSLIEKTS</sequence>
<dbReference type="SUPFAM" id="SSF56112">
    <property type="entry name" value="Protein kinase-like (PK-like)"/>
    <property type="match status" value="1"/>
</dbReference>
<evidence type="ECO:0000313" key="4">
    <source>
        <dbReference type="Proteomes" id="UP001566132"/>
    </source>
</evidence>
<dbReference type="InterPro" id="IPR036181">
    <property type="entry name" value="MIT_dom_sf"/>
</dbReference>
<dbReference type="CDD" id="cd02677">
    <property type="entry name" value="MIT_SNX15"/>
    <property type="match status" value="1"/>
</dbReference>
<dbReference type="Gene3D" id="1.20.58.80">
    <property type="entry name" value="Phosphotransferase system, lactose/cellobiose-type IIA subunit"/>
    <property type="match status" value="1"/>
</dbReference>
<dbReference type="InterPro" id="IPR007330">
    <property type="entry name" value="MIT_dom"/>
</dbReference>
<dbReference type="Pfam" id="PF00069">
    <property type="entry name" value="Pkinase"/>
    <property type="match status" value="1"/>
</dbReference>
<name>A0ABD1ES53_HYPHA</name>
<evidence type="ECO:0000313" key="3">
    <source>
        <dbReference type="EMBL" id="KAL1501633.1"/>
    </source>
</evidence>
<organism evidence="3 4">
    <name type="scientific">Hypothenemus hampei</name>
    <name type="common">Coffee berry borer</name>
    <dbReference type="NCBI Taxonomy" id="57062"/>
    <lineage>
        <taxon>Eukaryota</taxon>
        <taxon>Metazoa</taxon>
        <taxon>Ecdysozoa</taxon>
        <taxon>Arthropoda</taxon>
        <taxon>Hexapoda</taxon>
        <taxon>Insecta</taxon>
        <taxon>Pterygota</taxon>
        <taxon>Neoptera</taxon>
        <taxon>Endopterygota</taxon>
        <taxon>Coleoptera</taxon>
        <taxon>Polyphaga</taxon>
        <taxon>Cucujiformia</taxon>
        <taxon>Curculionidae</taxon>
        <taxon>Scolytinae</taxon>
        <taxon>Hypothenemus</taxon>
    </lineage>
</organism>
<dbReference type="InterPro" id="IPR000719">
    <property type="entry name" value="Prot_kinase_dom"/>
</dbReference>
<comment type="caution">
    <text evidence="3">The sequence shown here is derived from an EMBL/GenBank/DDBJ whole genome shotgun (WGS) entry which is preliminary data.</text>
</comment>
<evidence type="ECO:0000259" key="1">
    <source>
        <dbReference type="PROSITE" id="PS50011"/>
    </source>
</evidence>
<dbReference type="Pfam" id="PF00787">
    <property type="entry name" value="PX"/>
    <property type="match status" value="1"/>
</dbReference>
<reference evidence="3 4" key="1">
    <citation type="submission" date="2024-05" db="EMBL/GenBank/DDBJ databases">
        <title>Genetic variation in Jamaican populations of the coffee berry borer (Hypothenemus hampei).</title>
        <authorList>
            <person name="Errbii M."/>
            <person name="Myrie A."/>
        </authorList>
    </citation>
    <scope>NUCLEOTIDE SEQUENCE [LARGE SCALE GENOMIC DNA]</scope>
    <source>
        <strain evidence="3">JA-Hopewell-2020-01-JO</strain>
        <tissue evidence="3">Whole body</tissue>
    </source>
</reference>
<keyword evidence="4" id="KW-1185">Reference proteome</keyword>
<dbReference type="AlphaFoldDB" id="A0ABD1ES53"/>
<dbReference type="SMART" id="SM00312">
    <property type="entry name" value="PX"/>
    <property type="match status" value="1"/>
</dbReference>
<proteinExistence type="predicted"/>
<dbReference type="Proteomes" id="UP001566132">
    <property type="component" value="Unassembled WGS sequence"/>
</dbReference>
<dbReference type="InterPro" id="IPR051866">
    <property type="entry name" value="Intracell_Sig-Traffick_Protein"/>
</dbReference>
<gene>
    <name evidence="3" type="ORF">ABEB36_006928</name>
</gene>
<dbReference type="InterPro" id="IPR001683">
    <property type="entry name" value="PX_dom"/>
</dbReference>
<accession>A0ABD1ES53</accession>
<feature type="domain" description="PX" evidence="2">
    <location>
        <begin position="7"/>
        <end position="130"/>
    </location>
</feature>
<dbReference type="SUPFAM" id="SSF64268">
    <property type="entry name" value="PX domain"/>
    <property type="match status" value="1"/>
</dbReference>
<dbReference type="EMBL" id="JBDJPC010000005">
    <property type="protein sequence ID" value="KAL1501633.1"/>
    <property type="molecule type" value="Genomic_DNA"/>
</dbReference>
<evidence type="ECO:0000259" key="2">
    <source>
        <dbReference type="PROSITE" id="PS50195"/>
    </source>
</evidence>
<dbReference type="Gene3D" id="1.10.510.10">
    <property type="entry name" value="Transferase(Phosphotransferase) domain 1"/>
    <property type="match status" value="1"/>
</dbReference>
<feature type="domain" description="Protein kinase" evidence="1">
    <location>
        <begin position="334"/>
        <end position="660"/>
    </location>
</feature>
<dbReference type="Pfam" id="PF04212">
    <property type="entry name" value="MIT"/>
    <property type="match status" value="1"/>
</dbReference>
<dbReference type="InterPro" id="IPR011009">
    <property type="entry name" value="Kinase-like_dom_sf"/>
</dbReference>
<dbReference type="SMART" id="SM00745">
    <property type="entry name" value="MIT"/>
    <property type="match status" value="1"/>
</dbReference>
<dbReference type="PANTHER" id="PTHR15508">
    <property type="entry name" value="RIBOSOMAL PROTEIN S6 KINASE"/>
    <property type="match status" value="1"/>
</dbReference>
<dbReference type="SUPFAM" id="SSF116846">
    <property type="entry name" value="MIT domain"/>
    <property type="match status" value="1"/>
</dbReference>
<dbReference type="PROSITE" id="PS50011">
    <property type="entry name" value="PROTEIN_KINASE_DOM"/>
    <property type="match status" value="1"/>
</dbReference>